<proteinExistence type="predicted"/>
<protein>
    <submittedName>
        <fullName evidence="1">Uncharacterized protein</fullName>
    </submittedName>
</protein>
<organism evidence="1 2">
    <name type="scientific">Datura stramonium</name>
    <name type="common">Jimsonweed</name>
    <name type="synonym">Common thornapple</name>
    <dbReference type="NCBI Taxonomy" id="4076"/>
    <lineage>
        <taxon>Eukaryota</taxon>
        <taxon>Viridiplantae</taxon>
        <taxon>Streptophyta</taxon>
        <taxon>Embryophyta</taxon>
        <taxon>Tracheophyta</taxon>
        <taxon>Spermatophyta</taxon>
        <taxon>Magnoliopsida</taxon>
        <taxon>eudicotyledons</taxon>
        <taxon>Gunneridae</taxon>
        <taxon>Pentapetalae</taxon>
        <taxon>asterids</taxon>
        <taxon>lamiids</taxon>
        <taxon>Solanales</taxon>
        <taxon>Solanaceae</taxon>
        <taxon>Solanoideae</taxon>
        <taxon>Datureae</taxon>
        <taxon>Datura</taxon>
    </lineage>
</organism>
<dbReference type="Gene3D" id="3.30.70.2760">
    <property type="match status" value="1"/>
</dbReference>
<evidence type="ECO:0000313" key="2">
    <source>
        <dbReference type="Proteomes" id="UP000823775"/>
    </source>
</evidence>
<dbReference type="EMBL" id="JACEIK010002790">
    <property type="protein sequence ID" value="MCD9638888.1"/>
    <property type="molecule type" value="Genomic_DNA"/>
</dbReference>
<keyword evidence="2" id="KW-1185">Reference proteome</keyword>
<evidence type="ECO:0000313" key="1">
    <source>
        <dbReference type="EMBL" id="MCD9638888.1"/>
    </source>
</evidence>
<dbReference type="Proteomes" id="UP000823775">
    <property type="component" value="Unassembled WGS sequence"/>
</dbReference>
<reference evidence="1 2" key="1">
    <citation type="journal article" date="2021" name="BMC Genomics">
        <title>Datura genome reveals duplications of psychoactive alkaloid biosynthetic genes and high mutation rate following tissue culture.</title>
        <authorList>
            <person name="Rajewski A."/>
            <person name="Carter-House D."/>
            <person name="Stajich J."/>
            <person name="Litt A."/>
        </authorList>
    </citation>
    <scope>NUCLEOTIDE SEQUENCE [LARGE SCALE GENOMIC DNA]</scope>
    <source>
        <strain evidence="1">AR-01</strain>
    </source>
</reference>
<name>A0ABS8UY03_DATST</name>
<gene>
    <name evidence="1" type="ORF">HAX54_023060</name>
</gene>
<sequence>MCYCLQDYDSFEKFTINDYRVSHLFHACYQDMMVRVYTRKPELVKAVSEAFENFQMKTYGKKSKYMQLLEKETPELLPAINDYISASSQMYLLCIHMNHRFSFSHRIDVKTMAMAKPDIIWLIL</sequence>
<accession>A0ABS8UY03</accession>
<comment type="caution">
    <text evidence="1">The sequence shown here is derived from an EMBL/GenBank/DDBJ whole genome shotgun (WGS) entry which is preliminary data.</text>
</comment>